<proteinExistence type="predicted"/>
<feature type="compositionally biased region" description="Basic and acidic residues" evidence="2">
    <location>
        <begin position="163"/>
        <end position="177"/>
    </location>
</feature>
<reference evidence="3 4" key="1">
    <citation type="submission" date="2023-01" db="EMBL/GenBank/DDBJ databases">
        <title>Analysis of 21 Apiospora genomes using comparative genomics revels a genus with tremendous synthesis potential of carbohydrate active enzymes and secondary metabolites.</title>
        <authorList>
            <person name="Sorensen T."/>
        </authorList>
    </citation>
    <scope>NUCLEOTIDE SEQUENCE [LARGE SCALE GENOMIC DNA]</scope>
    <source>
        <strain evidence="3 4">CBS 114990</strain>
    </source>
</reference>
<feature type="compositionally biased region" description="Polar residues" evidence="2">
    <location>
        <begin position="1196"/>
        <end position="1214"/>
    </location>
</feature>
<feature type="compositionally biased region" description="Basic and acidic residues" evidence="2">
    <location>
        <begin position="190"/>
        <end position="210"/>
    </location>
</feature>
<feature type="compositionally biased region" description="Low complexity" evidence="2">
    <location>
        <begin position="1248"/>
        <end position="1262"/>
    </location>
</feature>
<feature type="compositionally biased region" description="Polar residues" evidence="2">
    <location>
        <begin position="1159"/>
        <end position="1172"/>
    </location>
</feature>
<feature type="coiled-coil region" evidence="1">
    <location>
        <begin position="489"/>
        <end position="690"/>
    </location>
</feature>
<protein>
    <submittedName>
        <fullName evidence="3">Uncharacterized protein</fullName>
    </submittedName>
</protein>
<comment type="caution">
    <text evidence="3">The sequence shown here is derived from an EMBL/GenBank/DDBJ whole genome shotgun (WGS) entry which is preliminary data.</text>
</comment>
<feature type="compositionally biased region" description="Polar residues" evidence="2">
    <location>
        <begin position="242"/>
        <end position="257"/>
    </location>
</feature>
<keyword evidence="4" id="KW-1185">Reference proteome</keyword>
<feature type="region of interest" description="Disordered" evidence="2">
    <location>
        <begin position="428"/>
        <end position="460"/>
    </location>
</feature>
<sequence length="1316" mass="148003">MSQLPDDEEWRALGGDESQESLMYSTQPFSQQMPHQSDWDKPQYVQVEHSQLENNSMDIDSLGKHQMDQQSATTDIANTGASIVGLGNLISRPHLVDPQQEVNNTFTFSQYDPRMPSQQLRSGPETSSATAVAGGDGLSSAQMGAHRISNPQPKDSPLPTRESSTKKSSPEMSRESVRLAPAISRTPTQRTEDVKTRDQQGNSHEHDQTHHYQSPNKISPPEEPHSDNTEGRDDSPHEKGEPQSQGVRPSSDLQRSATEQHERQSESTNTSSSYAIVEKPSRSRERHHHVSTEMPASVSTSEGLKKHSSSDSGDASINNPTPTRPGVKARQPLGGEKCNVGLQIESSGTSRSAHGRSLEPGKHAHKVANPRAERQRPDGPRDLVFEHRRQERPRPRHEPVDQSSRQPSRVHLGRRYPATPAMTRPLRTEPVQNPLCRPTSASSNVSKRRAPQVKTVPAKRSGVEERLNNDFRGLTDHWNSYFNSLGEYRDDVHAELEALQQQVEEQTKEIEGCHDTIQSQAQIIDRTTAERDEWAEQAEQERRRADSSASKMQRLHEKCQEFKNQLNAATEEHQRLYRRNRETILAAQKEQESKSERIRQENDKIRADIQASVIEVSKEAQEQIARLNEETSALRVQLDERQKDLSDEKNIAAGLRKELEQARLLLTQNVQTLTSQNEKIVKTLNELTQDGLHISLSEQTHTLDTILKSIEGVRVSNHGAIADLAQSLKNDFFKEVAGAIQEGMTSNQPITAADKDALTDGIGSIQELCDHIYNQVRDDQHSQNVQYMYQESQSHIQMLEERLQEILEQWEQAESRNFEFGQENEELQAELVLLGEEKKELQLEANTTQALNDENYALMGLIERQQEKISANSDLEEQVGFLEATITSLQSEAEVNQYLEDQVACLEGQIAEKDKMIQKSDKVSKQLEESLEKAVRRSKGTEQRLRDDRLELQERLQSTEKERSRLENDLEVAKEKLQELSSARSSEETEMRNLRDKMDVQNATIEKFTKEVQATQHIQEQLKASLRDWVKDYKDIENMKKLFGQIDWSRMENTASAADLMEERIRRVVVQSPMPMGEEVDEPPPPSVEQERESRRQAVPPKSIMRVTRASAKNEALNEALEDSTGPQPMPEKPLVSNHSMYNRPVQGAPNDSAHDPLSGSQKRARSSSVPSDTGRENDVEYANKRARSGGPAGADSSNGIQPKLSQSMDYTPQDSEHEITEKNMSIQTFEGNLRGGPLQRRTSSLVTYGSKDSTSSSYADSHGISQVSIASSQTLSQGSLGSQLPSGPSRTEGSSQDQSQGQLRTLPFKHRHSKQ</sequence>
<dbReference type="EMBL" id="JAQQWN010000005">
    <property type="protein sequence ID" value="KAK8085069.1"/>
    <property type="molecule type" value="Genomic_DNA"/>
</dbReference>
<feature type="compositionally biased region" description="Polar residues" evidence="2">
    <location>
        <begin position="1292"/>
        <end position="1304"/>
    </location>
</feature>
<feature type="compositionally biased region" description="Polar residues" evidence="2">
    <location>
        <begin position="106"/>
        <end position="130"/>
    </location>
</feature>
<accession>A0ABR1WRS0</accession>
<feature type="coiled-coil region" evidence="1">
    <location>
        <begin position="789"/>
        <end position="844"/>
    </location>
</feature>
<dbReference type="GeneID" id="92043715"/>
<feature type="compositionally biased region" description="Basic and acidic residues" evidence="2">
    <location>
        <begin position="1174"/>
        <end position="1184"/>
    </location>
</feature>
<evidence type="ECO:0000256" key="1">
    <source>
        <dbReference type="SAM" id="Coils"/>
    </source>
</evidence>
<feature type="compositionally biased region" description="Polar residues" evidence="2">
    <location>
        <begin position="310"/>
        <end position="321"/>
    </location>
</feature>
<dbReference type="RefSeq" id="XP_066669578.1">
    <property type="nucleotide sequence ID" value="XM_066810655.1"/>
</dbReference>
<feature type="coiled-coil region" evidence="1">
    <location>
        <begin position="917"/>
        <end position="1011"/>
    </location>
</feature>
<feature type="compositionally biased region" description="Basic and acidic residues" evidence="2">
    <location>
        <begin position="371"/>
        <end position="400"/>
    </location>
</feature>
<feature type="region of interest" description="Disordered" evidence="2">
    <location>
        <begin position="1"/>
        <end position="22"/>
    </location>
</feature>
<evidence type="ECO:0000256" key="2">
    <source>
        <dbReference type="SAM" id="MobiDB-lite"/>
    </source>
</evidence>
<evidence type="ECO:0000313" key="3">
    <source>
        <dbReference type="EMBL" id="KAK8085069.1"/>
    </source>
</evidence>
<keyword evidence="1" id="KW-0175">Coiled coil</keyword>
<name>A0ABR1WRS0_9PEZI</name>
<feature type="region of interest" description="Disordered" evidence="2">
    <location>
        <begin position="1072"/>
        <end position="1316"/>
    </location>
</feature>
<feature type="region of interest" description="Disordered" evidence="2">
    <location>
        <begin position="106"/>
        <end position="415"/>
    </location>
</feature>
<evidence type="ECO:0000313" key="4">
    <source>
        <dbReference type="Proteomes" id="UP001433268"/>
    </source>
</evidence>
<organism evidence="3 4">
    <name type="scientific">Apiospora hydei</name>
    <dbReference type="NCBI Taxonomy" id="1337664"/>
    <lineage>
        <taxon>Eukaryota</taxon>
        <taxon>Fungi</taxon>
        <taxon>Dikarya</taxon>
        <taxon>Ascomycota</taxon>
        <taxon>Pezizomycotina</taxon>
        <taxon>Sordariomycetes</taxon>
        <taxon>Xylariomycetidae</taxon>
        <taxon>Amphisphaeriales</taxon>
        <taxon>Apiosporaceae</taxon>
        <taxon>Apiospora</taxon>
    </lineage>
</organism>
<feature type="compositionally biased region" description="Basic and acidic residues" evidence="2">
    <location>
        <begin position="220"/>
        <end position="241"/>
    </location>
</feature>
<dbReference type="Proteomes" id="UP001433268">
    <property type="component" value="Unassembled WGS sequence"/>
</dbReference>
<feature type="compositionally biased region" description="Low complexity" evidence="2">
    <location>
        <begin position="1272"/>
        <end position="1290"/>
    </location>
</feature>
<gene>
    <name evidence="3" type="ORF">PG997_006340</name>
</gene>